<evidence type="ECO:0000256" key="4">
    <source>
        <dbReference type="ARBA" id="ARBA00022692"/>
    </source>
</evidence>
<reference evidence="12" key="1">
    <citation type="submission" date="2023-04" db="EMBL/GenBank/DDBJ databases">
        <title>Ambrosiozyma monospora NBRC 1965.</title>
        <authorList>
            <person name="Ichikawa N."/>
            <person name="Sato H."/>
            <person name="Tonouchi N."/>
        </authorList>
    </citation>
    <scope>NUCLEOTIDE SEQUENCE</scope>
    <source>
        <strain evidence="12">NBRC 1965</strain>
    </source>
</reference>
<evidence type="ECO:0000256" key="6">
    <source>
        <dbReference type="ARBA" id="ARBA00022741"/>
    </source>
</evidence>
<dbReference type="InterPro" id="IPR010929">
    <property type="entry name" value="PDR_CDR_ABC"/>
</dbReference>
<proteinExistence type="inferred from homology"/>
<dbReference type="GO" id="GO:0016887">
    <property type="term" value="F:ATP hydrolysis activity"/>
    <property type="evidence" value="ECO:0007669"/>
    <property type="project" value="InterPro"/>
</dbReference>
<dbReference type="InterPro" id="IPR003593">
    <property type="entry name" value="AAA+_ATPase"/>
</dbReference>
<keyword evidence="7" id="KW-0067">ATP-binding</keyword>
<feature type="transmembrane region" description="Helical" evidence="10">
    <location>
        <begin position="1271"/>
        <end position="1295"/>
    </location>
</feature>
<dbReference type="EMBL" id="BSXU01000131">
    <property type="protein sequence ID" value="GMG19446.1"/>
    <property type="molecule type" value="Genomic_DNA"/>
</dbReference>
<keyword evidence="5" id="KW-0677">Repeat</keyword>
<keyword evidence="13" id="KW-1185">Reference proteome</keyword>
<dbReference type="InterPro" id="IPR034003">
    <property type="entry name" value="ABCG_PDR_2"/>
</dbReference>
<evidence type="ECO:0000256" key="7">
    <source>
        <dbReference type="ARBA" id="ARBA00022840"/>
    </source>
</evidence>
<evidence type="ECO:0000256" key="8">
    <source>
        <dbReference type="ARBA" id="ARBA00022989"/>
    </source>
</evidence>
<dbReference type="InterPro" id="IPR034001">
    <property type="entry name" value="ABCG_PDR_1"/>
</dbReference>
<feature type="transmembrane region" description="Helical" evidence="10">
    <location>
        <begin position="1157"/>
        <end position="1178"/>
    </location>
</feature>
<feature type="transmembrane region" description="Helical" evidence="10">
    <location>
        <begin position="1190"/>
        <end position="1209"/>
    </location>
</feature>
<keyword evidence="3" id="KW-0813">Transport</keyword>
<feature type="transmembrane region" description="Helical" evidence="10">
    <location>
        <begin position="494"/>
        <end position="514"/>
    </location>
</feature>
<dbReference type="Pfam" id="PF00005">
    <property type="entry name" value="ABC_tran"/>
    <property type="match status" value="2"/>
</dbReference>
<feature type="transmembrane region" description="Helical" evidence="10">
    <location>
        <begin position="1426"/>
        <end position="1445"/>
    </location>
</feature>
<feature type="domain" description="ABC transporter" evidence="11">
    <location>
        <begin position="824"/>
        <end position="1063"/>
    </location>
</feature>
<dbReference type="SMART" id="SM00382">
    <property type="entry name" value="AAA"/>
    <property type="match status" value="2"/>
</dbReference>
<comment type="subcellular location">
    <subcellularLocation>
        <location evidence="1">Membrane</location>
        <topology evidence="1">Multi-pass membrane protein</topology>
    </subcellularLocation>
</comment>
<comment type="caution">
    <text evidence="12">The sequence shown here is derived from an EMBL/GenBank/DDBJ whole genome shotgun (WGS) entry which is preliminary data.</text>
</comment>
<evidence type="ECO:0000256" key="1">
    <source>
        <dbReference type="ARBA" id="ARBA00004141"/>
    </source>
</evidence>
<dbReference type="InterPro" id="IPR017871">
    <property type="entry name" value="ABC_transporter-like_CS"/>
</dbReference>
<sequence>MTERSEIASIQSSDSHEGIKEYNPMDLEQQDEVENLSQHLSQIMSTPQGVERIETLARVLSTKTKAELEKFEISKDNFDLRMLLNYLREKSEAQGIESAHSGLAFNGLTCWGIDASAAYGPSVTEMAREGLHFFGSLFKKDNRPQRKILQDFIGIIEPGEMVLALGKPGAGCSSLLKSCAGEIENFTKVEGEFSYDGLPQEEMMKKFKGYIVYNPELDFHFPHITVKETVQFALRTKTPAKRVDNLSRSQYVDSMLKLWTTVFGLTHTYSTKVGNDFVRGVSGGERKRVSIVEALSMNASVYCFDNATRGLDASTALEFTQCLRTATNMLNCSALVAIYQAGQNIYDLFDKVTVIYKGRQVYYGPAENGVAYFENMGFFKPARMTAPEFLTAVTSPSSRQIREGFEGKVPESSEDFEAYWLQSPEYQHLLNKYNDFIASHNPEDTRQRLDFATSQRKQTLQRKKSQFIVNYWAQLYYLVIRGFQRTKGDFTYTIVYLSSFLTKGFVVGSMYYHIPSRTDGAYSRGGMLFYCLLFCALTSLAEIANSFANRPILVKQKSYSMYHLSAEALQEIITEIPTKACAVLILSLTVYWMSSLKHEAGAFFMFFLFLFTIQQCMSFIFKLVASVTKDGTTAHAVGGLWVLALCVYAGFMLPLPKMHHWIKWIHYLNPMFYCYNSLMGSEFHGKMMKCHKFVPSGPGYENISIANQICNVPGAIAGQAIVLGDDYIKRKYDFYFHNVWKYWGINVCWTAGFIGLNVLLSEFVKNVESGGDLLLFKRGSMPEAGSNEDWDGKVASREEMMVALNGPNADLKQIIADADIFSWQHLDYIIPYEGKQRQLLCDIQGYVKPGTMTALMGESGAGKTTLLNVLAQRIDFGVITGDMLVNGRPLDSSFKRRTGYVQQQDLHMAEFSVRESLRFAADLRQPKDTPQAEKYEYVEKIINLLGMDKYAEAMVGKIGRGLNVEQRKKLSIATELVAKPSLLLFLDEPTSGLDSESSWSIVQFLRALADSGQAILCTIHQPSATLFEVFDRLLLLKKGGKTVYFGDIGPNSSTMLSYFEPRSGVKCGASENPAEYILNCIGAGATANSDKDWHDMWIESPQCASVASEIEEMHRTLPNRPVNTNAGDLSAKFATTYANQFWFVLKRTFLQFWRSPVYLRAKFLECVVCAIFVGFSFVGMDHTVAGAEGAFSSVFMLLLIALAMINQGHVFAFDTRELFEVREALSNTFHWSCLLISHTLLEIFWSCICQFFCFICYYWPAQYSGTAHHAGFFFFIYVLIFPMYFMSYGMAILYFSPDVPSASMINSNLFASMLLFCGILNPKKYSPGFWSFMYVVSPFKYFVQAFVAPLVHNRKLECAFDELSIMDPPSGTKCGDFLGVYVENNGGYIQNPQDDIQCKYCPFTMQEQVVKQYDIKWSYHWRNFGIVWIYILFNFAAMLCGYWLFRVKKFSISSLFNFKKMFASAASHTHVDRHEKDTTIFAAKKGDDQILVPKKQQQ</sequence>
<feature type="transmembrane region" description="Helical" evidence="10">
    <location>
        <begin position="600"/>
        <end position="621"/>
    </location>
</feature>
<dbReference type="PROSITE" id="PS00211">
    <property type="entry name" value="ABC_TRANSPORTER_1"/>
    <property type="match status" value="1"/>
</dbReference>
<dbReference type="GO" id="GO:0005524">
    <property type="term" value="F:ATP binding"/>
    <property type="evidence" value="ECO:0007669"/>
    <property type="project" value="UniProtKB-KW"/>
</dbReference>
<dbReference type="InterPro" id="IPR003439">
    <property type="entry name" value="ABC_transporter-like_ATP-bd"/>
</dbReference>
<dbReference type="Gene3D" id="3.40.50.300">
    <property type="entry name" value="P-loop containing nucleotide triphosphate hydrolases"/>
    <property type="match status" value="2"/>
</dbReference>
<name>A0A9W6YSH8_AMBMO</name>
<feature type="transmembrane region" description="Helical" evidence="10">
    <location>
        <begin position="633"/>
        <end position="655"/>
    </location>
</feature>
<dbReference type="InterPro" id="IPR027417">
    <property type="entry name" value="P-loop_NTPase"/>
</dbReference>
<dbReference type="CDD" id="cd03232">
    <property type="entry name" value="ABCG_PDR_domain2"/>
    <property type="match status" value="1"/>
</dbReference>
<dbReference type="FunFam" id="3.40.50.300:FF:000054">
    <property type="entry name" value="ABC multidrug transporter atrF"/>
    <property type="match status" value="1"/>
</dbReference>
<dbReference type="GO" id="GO:0140359">
    <property type="term" value="F:ABC-type transporter activity"/>
    <property type="evidence" value="ECO:0007669"/>
    <property type="project" value="InterPro"/>
</dbReference>
<feature type="transmembrane region" description="Helical" evidence="10">
    <location>
        <begin position="526"/>
        <end position="548"/>
    </location>
</feature>
<evidence type="ECO:0000256" key="5">
    <source>
        <dbReference type="ARBA" id="ARBA00022737"/>
    </source>
</evidence>
<dbReference type="InterPro" id="IPR029481">
    <property type="entry name" value="ABC_trans_N"/>
</dbReference>
<evidence type="ECO:0000313" key="12">
    <source>
        <dbReference type="EMBL" id="GMG19446.1"/>
    </source>
</evidence>
<dbReference type="Pfam" id="PF01061">
    <property type="entry name" value="ABC2_membrane"/>
    <property type="match status" value="2"/>
</dbReference>
<feature type="transmembrane region" description="Helical" evidence="10">
    <location>
        <begin position="1332"/>
        <end position="1351"/>
    </location>
</feature>
<keyword evidence="9 10" id="KW-0472">Membrane</keyword>
<dbReference type="OrthoDB" id="245989at2759"/>
<keyword evidence="8 10" id="KW-1133">Transmembrane helix</keyword>
<dbReference type="PROSITE" id="PS50893">
    <property type="entry name" value="ABC_TRANSPORTER_2"/>
    <property type="match status" value="2"/>
</dbReference>
<accession>A0A9W6YSH8</accession>
<comment type="similarity">
    <text evidence="2">Belongs to the ABC transporter superfamily. ABCG family. PDR (TC 3.A.1.205) subfamily.</text>
</comment>
<evidence type="ECO:0000313" key="13">
    <source>
        <dbReference type="Proteomes" id="UP001165063"/>
    </source>
</evidence>
<evidence type="ECO:0000259" key="11">
    <source>
        <dbReference type="PROSITE" id="PS50893"/>
    </source>
</evidence>
<evidence type="ECO:0000256" key="2">
    <source>
        <dbReference type="ARBA" id="ARBA00006012"/>
    </source>
</evidence>
<dbReference type="Pfam" id="PF14510">
    <property type="entry name" value="ABC_trans_N"/>
    <property type="match status" value="1"/>
</dbReference>
<dbReference type="Pfam" id="PF06422">
    <property type="entry name" value="PDR_CDR"/>
    <property type="match status" value="1"/>
</dbReference>
<organism evidence="12 13">
    <name type="scientific">Ambrosiozyma monospora</name>
    <name type="common">Yeast</name>
    <name type="synonym">Endomycopsis monosporus</name>
    <dbReference type="NCBI Taxonomy" id="43982"/>
    <lineage>
        <taxon>Eukaryota</taxon>
        <taxon>Fungi</taxon>
        <taxon>Dikarya</taxon>
        <taxon>Ascomycota</taxon>
        <taxon>Saccharomycotina</taxon>
        <taxon>Pichiomycetes</taxon>
        <taxon>Pichiales</taxon>
        <taxon>Pichiaceae</taxon>
        <taxon>Ambrosiozyma</taxon>
    </lineage>
</organism>
<feature type="transmembrane region" description="Helical" evidence="10">
    <location>
        <begin position="568"/>
        <end position="593"/>
    </location>
</feature>
<dbReference type="GO" id="GO:0016020">
    <property type="term" value="C:membrane"/>
    <property type="evidence" value="ECO:0007669"/>
    <property type="project" value="UniProtKB-SubCell"/>
</dbReference>
<dbReference type="Proteomes" id="UP001165063">
    <property type="component" value="Unassembled WGS sequence"/>
</dbReference>
<evidence type="ECO:0000256" key="9">
    <source>
        <dbReference type="ARBA" id="ARBA00023136"/>
    </source>
</evidence>
<dbReference type="CDD" id="cd03233">
    <property type="entry name" value="ABCG_PDR_domain1"/>
    <property type="match status" value="1"/>
</dbReference>
<dbReference type="Pfam" id="PF19055">
    <property type="entry name" value="ABC2_membrane_7"/>
    <property type="match status" value="1"/>
</dbReference>
<protein>
    <submittedName>
        <fullName evidence="12">Unnamed protein product</fullName>
    </submittedName>
</protein>
<feature type="domain" description="ABC transporter" evidence="11">
    <location>
        <begin position="131"/>
        <end position="382"/>
    </location>
</feature>
<keyword evidence="4 10" id="KW-0812">Transmembrane</keyword>
<evidence type="ECO:0000256" key="3">
    <source>
        <dbReference type="ARBA" id="ARBA00022448"/>
    </source>
</evidence>
<feature type="transmembrane region" description="Helical" evidence="10">
    <location>
        <begin position="1301"/>
        <end position="1320"/>
    </location>
</feature>
<dbReference type="PANTHER" id="PTHR19241">
    <property type="entry name" value="ATP-BINDING CASSETTE TRANSPORTER"/>
    <property type="match status" value="1"/>
</dbReference>
<feature type="transmembrane region" description="Helical" evidence="10">
    <location>
        <begin position="739"/>
        <end position="760"/>
    </location>
</feature>
<keyword evidence="6" id="KW-0547">Nucleotide-binding</keyword>
<gene>
    <name evidence="12" type="ORF">Amon01_000047700</name>
</gene>
<dbReference type="InterPro" id="IPR013525">
    <property type="entry name" value="ABC2_TM"/>
</dbReference>
<dbReference type="GO" id="GO:1990961">
    <property type="term" value="P:xenobiotic detoxification by transmembrane export across the plasma membrane"/>
    <property type="evidence" value="ECO:0007669"/>
    <property type="project" value="UniProtKB-ARBA"/>
</dbReference>
<feature type="transmembrane region" description="Helical" evidence="10">
    <location>
        <begin position="1229"/>
        <end position="1259"/>
    </location>
</feature>
<evidence type="ECO:0000256" key="10">
    <source>
        <dbReference type="SAM" id="Phobius"/>
    </source>
</evidence>
<dbReference type="InterPro" id="IPR043926">
    <property type="entry name" value="ABCG_dom"/>
</dbReference>
<dbReference type="SUPFAM" id="SSF52540">
    <property type="entry name" value="P-loop containing nucleoside triphosphate hydrolases"/>
    <property type="match status" value="2"/>
</dbReference>